<dbReference type="GO" id="GO:0003677">
    <property type="term" value="F:DNA binding"/>
    <property type="evidence" value="ECO:0007669"/>
    <property type="project" value="UniProtKB-KW"/>
</dbReference>
<dbReference type="InterPro" id="IPR002104">
    <property type="entry name" value="Integrase_catalytic"/>
</dbReference>
<keyword evidence="2" id="KW-0238">DNA-binding</keyword>
<evidence type="ECO:0000256" key="3">
    <source>
        <dbReference type="ARBA" id="ARBA00023172"/>
    </source>
</evidence>
<evidence type="ECO:0000256" key="1">
    <source>
        <dbReference type="ARBA" id="ARBA00008857"/>
    </source>
</evidence>
<dbReference type="EMBL" id="QEHR01000002">
    <property type="protein sequence ID" value="PVW16552.1"/>
    <property type="molecule type" value="Genomic_DNA"/>
</dbReference>
<evidence type="ECO:0000259" key="4">
    <source>
        <dbReference type="PROSITE" id="PS51898"/>
    </source>
</evidence>
<keyword evidence="6" id="KW-1185">Reference proteome</keyword>
<organism evidence="5 6">
    <name type="scientific">Marixanthomonas spongiae</name>
    <dbReference type="NCBI Taxonomy" id="2174845"/>
    <lineage>
        <taxon>Bacteria</taxon>
        <taxon>Pseudomonadati</taxon>
        <taxon>Bacteroidota</taxon>
        <taxon>Flavobacteriia</taxon>
        <taxon>Flavobacteriales</taxon>
        <taxon>Flavobacteriaceae</taxon>
        <taxon>Marixanthomonas</taxon>
    </lineage>
</organism>
<dbReference type="Pfam" id="PF00589">
    <property type="entry name" value="Phage_integrase"/>
    <property type="match status" value="1"/>
</dbReference>
<proteinExistence type="inferred from homology"/>
<dbReference type="InterPro" id="IPR013762">
    <property type="entry name" value="Integrase-like_cat_sf"/>
</dbReference>
<dbReference type="InterPro" id="IPR011010">
    <property type="entry name" value="DNA_brk_join_enz"/>
</dbReference>
<dbReference type="PANTHER" id="PTHR30349:SF41">
    <property type="entry name" value="INTEGRASE_RECOMBINASE PROTEIN MJ0367-RELATED"/>
    <property type="match status" value="1"/>
</dbReference>
<dbReference type="PROSITE" id="PS51898">
    <property type="entry name" value="TYR_RECOMBINASE"/>
    <property type="match status" value="1"/>
</dbReference>
<dbReference type="Gene3D" id="1.10.443.10">
    <property type="entry name" value="Intergrase catalytic core"/>
    <property type="match status" value="1"/>
</dbReference>
<dbReference type="Gene3D" id="1.10.150.130">
    <property type="match status" value="1"/>
</dbReference>
<comment type="similarity">
    <text evidence="1">Belongs to the 'phage' integrase family.</text>
</comment>
<name>A0A2U0I632_9FLAO</name>
<dbReference type="GO" id="GO:0015074">
    <property type="term" value="P:DNA integration"/>
    <property type="evidence" value="ECO:0007669"/>
    <property type="project" value="InterPro"/>
</dbReference>
<keyword evidence="3" id="KW-0233">DNA recombination</keyword>
<protein>
    <submittedName>
        <fullName evidence="5">Integrase</fullName>
    </submittedName>
</protein>
<evidence type="ECO:0000313" key="5">
    <source>
        <dbReference type="EMBL" id="PVW16552.1"/>
    </source>
</evidence>
<gene>
    <name evidence="5" type="ORF">DDV96_02720</name>
</gene>
<evidence type="ECO:0000256" key="2">
    <source>
        <dbReference type="ARBA" id="ARBA00023125"/>
    </source>
</evidence>
<reference evidence="5 6" key="1">
    <citation type="submission" date="2018-04" db="EMBL/GenBank/DDBJ databases">
        <title>Marixanthomonas spongiae HN-E44 sp. nov., isolated from a marine sponge.</title>
        <authorList>
            <person name="Luo L."/>
            <person name="Zhuang L."/>
        </authorList>
    </citation>
    <scope>NUCLEOTIDE SEQUENCE [LARGE SCALE GENOMIC DNA]</scope>
    <source>
        <strain evidence="5 6">HN-E44</strain>
    </source>
</reference>
<comment type="caution">
    <text evidence="5">The sequence shown here is derived from an EMBL/GenBank/DDBJ whole genome shotgun (WGS) entry which is preliminary data.</text>
</comment>
<accession>A0A2U0I632</accession>
<evidence type="ECO:0000313" key="6">
    <source>
        <dbReference type="Proteomes" id="UP000245962"/>
    </source>
</evidence>
<dbReference type="Proteomes" id="UP000245962">
    <property type="component" value="Unassembled WGS sequence"/>
</dbReference>
<dbReference type="InterPro" id="IPR010998">
    <property type="entry name" value="Integrase_recombinase_N"/>
</dbReference>
<feature type="domain" description="Tyr recombinase" evidence="4">
    <location>
        <begin position="87"/>
        <end position="260"/>
    </location>
</feature>
<dbReference type="SUPFAM" id="SSF56349">
    <property type="entry name" value="DNA breaking-rejoining enzymes"/>
    <property type="match status" value="1"/>
</dbReference>
<dbReference type="InterPro" id="IPR050090">
    <property type="entry name" value="Tyrosine_recombinase_XerCD"/>
</dbReference>
<dbReference type="OrthoDB" id="9801717at2"/>
<dbReference type="AlphaFoldDB" id="A0A2U0I632"/>
<sequence>MLEKRLSKNTIYTYKGVTALFLRYLQLKKAAGINPIWVQRFNHDYVILRAYSVSYQNQCINGIKKYAEFCGMDIQLESLERPLKPKKLPIVLTKQEIKSILDVTHNVKHKTLLALLYSGGLRIGEALSMRITDVDSKRGLIFVRSAKGKKDRYTLLSVKILALLRRYYIQYKPKKYLFEGRHHDVYSNSSAREVLARAVRRAGITKQGITLHTLRHSFATHLLENGTDIRYIQELLGHNSPKTTMIYTHVTDNSLKKIKNPLDEI</sequence>
<dbReference type="PANTHER" id="PTHR30349">
    <property type="entry name" value="PHAGE INTEGRASE-RELATED"/>
    <property type="match status" value="1"/>
</dbReference>
<dbReference type="GO" id="GO:0006310">
    <property type="term" value="P:DNA recombination"/>
    <property type="evidence" value="ECO:0007669"/>
    <property type="project" value="UniProtKB-KW"/>
</dbReference>